<comment type="caution">
    <text evidence="2">The sequence shown here is derived from an EMBL/GenBank/DDBJ whole genome shotgun (WGS) entry which is preliminary data.</text>
</comment>
<dbReference type="RefSeq" id="WP_252852262.1">
    <property type="nucleotide sequence ID" value="NZ_JAMXLR010000036.1"/>
</dbReference>
<dbReference type="Proteomes" id="UP001155241">
    <property type="component" value="Unassembled WGS sequence"/>
</dbReference>
<name>A0A9X2JFX8_9BACT</name>
<evidence type="ECO:0000256" key="1">
    <source>
        <dbReference type="SAM" id="Phobius"/>
    </source>
</evidence>
<feature type="transmembrane region" description="Helical" evidence="1">
    <location>
        <begin position="16"/>
        <end position="37"/>
    </location>
</feature>
<gene>
    <name evidence="2" type="ORF">NG895_09575</name>
</gene>
<organism evidence="2 3">
    <name type="scientific">Aeoliella straminimaris</name>
    <dbReference type="NCBI Taxonomy" id="2954799"/>
    <lineage>
        <taxon>Bacteria</taxon>
        <taxon>Pseudomonadati</taxon>
        <taxon>Planctomycetota</taxon>
        <taxon>Planctomycetia</taxon>
        <taxon>Pirellulales</taxon>
        <taxon>Lacipirellulaceae</taxon>
        <taxon>Aeoliella</taxon>
    </lineage>
</organism>
<keyword evidence="3" id="KW-1185">Reference proteome</keyword>
<evidence type="ECO:0000313" key="3">
    <source>
        <dbReference type="Proteomes" id="UP001155241"/>
    </source>
</evidence>
<keyword evidence="1" id="KW-0812">Transmembrane</keyword>
<sequence>MGTNSQDNASNSWKQLVYYGEVVGFVLAWVVGGVLLARSSMSDPSLAGTRGLDSYAEVGLTELPSKDLK</sequence>
<dbReference type="AlphaFoldDB" id="A0A9X2JFX8"/>
<accession>A0A9X2JFX8</accession>
<keyword evidence="1" id="KW-0472">Membrane</keyword>
<protein>
    <submittedName>
        <fullName evidence="2">Uncharacterized protein</fullName>
    </submittedName>
</protein>
<evidence type="ECO:0000313" key="2">
    <source>
        <dbReference type="EMBL" id="MCO6044156.1"/>
    </source>
</evidence>
<reference evidence="2" key="1">
    <citation type="submission" date="2022-06" db="EMBL/GenBank/DDBJ databases">
        <title>Aeoliella straminimaris, a novel planctomycete from sediments.</title>
        <authorList>
            <person name="Vitorino I.R."/>
            <person name="Lage O.M."/>
        </authorList>
    </citation>
    <scope>NUCLEOTIDE SEQUENCE</scope>
    <source>
        <strain evidence="2">ICT_H6.2</strain>
    </source>
</reference>
<proteinExistence type="predicted"/>
<keyword evidence="1" id="KW-1133">Transmembrane helix</keyword>
<dbReference type="EMBL" id="JAMXLR010000036">
    <property type="protein sequence ID" value="MCO6044156.1"/>
    <property type="molecule type" value="Genomic_DNA"/>
</dbReference>